<dbReference type="FunFam" id="1.20.1560.10:FF:000013">
    <property type="entry name" value="ABC transporter C family member 2"/>
    <property type="match status" value="1"/>
</dbReference>
<dbReference type="Proteomes" id="UP000054279">
    <property type="component" value="Unassembled WGS sequence"/>
</dbReference>
<keyword evidence="4" id="KW-0677">Repeat</keyword>
<feature type="transmembrane region" description="Helical" evidence="10">
    <location>
        <begin position="355"/>
        <end position="375"/>
    </location>
</feature>
<feature type="transmembrane region" description="Helical" evidence="10">
    <location>
        <begin position="1253"/>
        <end position="1274"/>
    </location>
</feature>
<feature type="transmembrane region" description="Helical" evidence="10">
    <location>
        <begin position="175"/>
        <end position="195"/>
    </location>
</feature>
<feature type="transmembrane region" description="Helical" evidence="10">
    <location>
        <begin position="605"/>
        <end position="625"/>
    </location>
</feature>
<dbReference type="PANTHER" id="PTHR24223:SF356">
    <property type="entry name" value="ATP-BINDING CASSETTE TRANSPORTER ABC4"/>
    <property type="match status" value="1"/>
</dbReference>
<feature type="domain" description="ABC transporter" evidence="11">
    <location>
        <begin position="1318"/>
        <end position="1557"/>
    </location>
</feature>
<evidence type="ECO:0000256" key="3">
    <source>
        <dbReference type="ARBA" id="ARBA00022692"/>
    </source>
</evidence>
<feature type="transmembrane region" description="Helical" evidence="10">
    <location>
        <begin position="202"/>
        <end position="220"/>
    </location>
</feature>
<keyword evidence="5" id="KW-0547">Nucleotide-binding</keyword>
<feature type="transmembrane region" description="Helical" evidence="10">
    <location>
        <begin position="519"/>
        <end position="538"/>
    </location>
</feature>
<dbReference type="OrthoDB" id="6500128at2759"/>
<evidence type="ECO:0000259" key="12">
    <source>
        <dbReference type="PROSITE" id="PS50929"/>
    </source>
</evidence>
<evidence type="ECO:0000313" key="13">
    <source>
        <dbReference type="EMBL" id="KIJ38939.1"/>
    </source>
</evidence>
<evidence type="ECO:0008006" key="15">
    <source>
        <dbReference type="Google" id="ProtNLM"/>
    </source>
</evidence>
<keyword evidence="6" id="KW-0067">ATP-binding</keyword>
<dbReference type="CDD" id="cd18604">
    <property type="entry name" value="ABC_6TM_VMR1_D2_like"/>
    <property type="match status" value="1"/>
</dbReference>
<comment type="subcellular location">
    <subcellularLocation>
        <location evidence="1">Membrane</location>
        <topology evidence="1">Multi-pass membrane protein</topology>
    </subcellularLocation>
</comment>
<dbReference type="GO" id="GO:0016887">
    <property type="term" value="F:ATP hydrolysis activity"/>
    <property type="evidence" value="ECO:0007669"/>
    <property type="project" value="InterPro"/>
</dbReference>
<dbReference type="CDD" id="cd03244">
    <property type="entry name" value="ABCC_MRP_domain2"/>
    <property type="match status" value="1"/>
</dbReference>
<dbReference type="SUPFAM" id="SSF52540">
    <property type="entry name" value="P-loop containing nucleoside triphosphate hydrolases"/>
    <property type="match status" value="2"/>
</dbReference>
<evidence type="ECO:0000256" key="5">
    <source>
        <dbReference type="ARBA" id="ARBA00022741"/>
    </source>
</evidence>
<evidence type="ECO:0000256" key="1">
    <source>
        <dbReference type="ARBA" id="ARBA00004141"/>
    </source>
</evidence>
<dbReference type="GO" id="GO:0005524">
    <property type="term" value="F:ATP binding"/>
    <property type="evidence" value="ECO:0007669"/>
    <property type="project" value="UniProtKB-KW"/>
</dbReference>
<feature type="transmembrane region" description="Helical" evidence="10">
    <location>
        <begin position="133"/>
        <end position="155"/>
    </location>
</feature>
<dbReference type="FunFam" id="3.40.50.300:FF:000838">
    <property type="entry name" value="ABC multidrug transporter (Eurofung)"/>
    <property type="match status" value="1"/>
</dbReference>
<protein>
    <recommendedName>
        <fullName evidence="15">P-loop containing nucleoside triphosphate hydrolase protein</fullName>
    </recommendedName>
</protein>
<dbReference type="GO" id="GO:0140359">
    <property type="term" value="F:ABC-type transporter activity"/>
    <property type="evidence" value="ECO:0007669"/>
    <property type="project" value="InterPro"/>
</dbReference>
<evidence type="ECO:0000256" key="6">
    <source>
        <dbReference type="ARBA" id="ARBA00022840"/>
    </source>
</evidence>
<keyword evidence="14" id="KW-1185">Reference proteome</keyword>
<feature type="domain" description="ABC transmembrane type-1" evidence="12">
    <location>
        <begin position="1004"/>
        <end position="1257"/>
    </location>
</feature>
<dbReference type="Gene3D" id="3.40.50.300">
    <property type="entry name" value="P-loop containing nucleotide triphosphate hydrolases"/>
    <property type="match status" value="2"/>
</dbReference>
<dbReference type="Gene3D" id="1.20.1560.10">
    <property type="entry name" value="ABC transporter type 1, transmembrane domain"/>
    <property type="match status" value="2"/>
</dbReference>
<evidence type="ECO:0000259" key="11">
    <source>
        <dbReference type="PROSITE" id="PS50893"/>
    </source>
</evidence>
<keyword evidence="8 10" id="KW-0472">Membrane</keyword>
<dbReference type="InterPro" id="IPR003593">
    <property type="entry name" value="AAA+_ATPase"/>
</dbReference>
<proteinExistence type="predicted"/>
<feature type="domain" description="ABC transmembrane type-1" evidence="12">
    <location>
        <begin position="356"/>
        <end position="661"/>
    </location>
</feature>
<feature type="transmembrane region" description="Helical" evidence="10">
    <location>
        <begin position="240"/>
        <end position="259"/>
    </location>
</feature>
<dbReference type="CDD" id="cd03250">
    <property type="entry name" value="ABCC_MRP_domain1"/>
    <property type="match status" value="1"/>
</dbReference>
<feature type="compositionally biased region" description="Basic and acidic residues" evidence="9">
    <location>
        <begin position="22"/>
        <end position="33"/>
    </location>
</feature>
<evidence type="ECO:0000313" key="14">
    <source>
        <dbReference type="Proteomes" id="UP000054279"/>
    </source>
</evidence>
<keyword evidence="3 10" id="KW-0812">Transmembrane</keyword>
<feature type="transmembrane region" description="Helical" evidence="10">
    <location>
        <begin position="1128"/>
        <end position="1161"/>
    </location>
</feature>
<feature type="region of interest" description="Disordered" evidence="9">
    <location>
        <begin position="449"/>
        <end position="470"/>
    </location>
</feature>
<dbReference type="PANTHER" id="PTHR24223">
    <property type="entry name" value="ATP-BINDING CASSETTE SUB-FAMILY C"/>
    <property type="match status" value="1"/>
</dbReference>
<feature type="transmembrane region" description="Helical" evidence="10">
    <location>
        <begin position="70"/>
        <end position="93"/>
    </location>
</feature>
<evidence type="ECO:0000256" key="10">
    <source>
        <dbReference type="SAM" id="Phobius"/>
    </source>
</evidence>
<dbReference type="PROSITE" id="PS50929">
    <property type="entry name" value="ABC_TM1F"/>
    <property type="match status" value="2"/>
</dbReference>
<dbReference type="HOGENOM" id="CLU_000604_27_1_1"/>
<evidence type="ECO:0000256" key="4">
    <source>
        <dbReference type="ARBA" id="ARBA00022737"/>
    </source>
</evidence>
<dbReference type="InterPro" id="IPR036640">
    <property type="entry name" value="ABC1_TM_sf"/>
</dbReference>
<dbReference type="InterPro" id="IPR017871">
    <property type="entry name" value="ABC_transporter-like_CS"/>
</dbReference>
<reference evidence="13 14" key="1">
    <citation type="submission" date="2014-06" db="EMBL/GenBank/DDBJ databases">
        <title>Evolutionary Origins and Diversification of the Mycorrhizal Mutualists.</title>
        <authorList>
            <consortium name="DOE Joint Genome Institute"/>
            <consortium name="Mycorrhizal Genomics Consortium"/>
            <person name="Kohler A."/>
            <person name="Kuo A."/>
            <person name="Nagy L.G."/>
            <person name="Floudas D."/>
            <person name="Copeland A."/>
            <person name="Barry K.W."/>
            <person name="Cichocki N."/>
            <person name="Veneault-Fourrey C."/>
            <person name="LaButti K."/>
            <person name="Lindquist E.A."/>
            <person name="Lipzen A."/>
            <person name="Lundell T."/>
            <person name="Morin E."/>
            <person name="Murat C."/>
            <person name="Riley R."/>
            <person name="Ohm R."/>
            <person name="Sun H."/>
            <person name="Tunlid A."/>
            <person name="Henrissat B."/>
            <person name="Grigoriev I.V."/>
            <person name="Hibbett D.S."/>
            <person name="Martin F."/>
        </authorList>
    </citation>
    <scope>NUCLEOTIDE SEQUENCE [LARGE SCALE GENOMIC DNA]</scope>
    <source>
        <strain evidence="13 14">SS14</strain>
    </source>
</reference>
<dbReference type="InterPro" id="IPR003439">
    <property type="entry name" value="ABC_transporter-like_ATP-bd"/>
</dbReference>
<gene>
    <name evidence="13" type="ORF">M422DRAFT_781252</name>
</gene>
<evidence type="ECO:0000256" key="7">
    <source>
        <dbReference type="ARBA" id="ARBA00022989"/>
    </source>
</evidence>
<evidence type="ECO:0000256" key="8">
    <source>
        <dbReference type="ARBA" id="ARBA00023136"/>
    </source>
</evidence>
<dbReference type="GO" id="GO:0016020">
    <property type="term" value="C:membrane"/>
    <property type="evidence" value="ECO:0007669"/>
    <property type="project" value="UniProtKB-SubCell"/>
</dbReference>
<feature type="transmembrane region" description="Helical" evidence="10">
    <location>
        <begin position="997"/>
        <end position="1020"/>
    </location>
</feature>
<dbReference type="Pfam" id="PF00005">
    <property type="entry name" value="ABC_tran"/>
    <property type="match status" value="2"/>
</dbReference>
<dbReference type="InterPro" id="IPR027417">
    <property type="entry name" value="P-loop_NTPase"/>
</dbReference>
<sequence>MSMPPGPQARFKRANAPISASSHDKEPVHHELRDKKATMDRRVMQTVFSRPASNIPGSLPQRWLTDTLLIPFYASAASCVILCVHLIVHLTLWRKRKPSDAIKVTNGESQAQLESGALRKLNKFVNGFGGWRIFSYMFARMIGSFALFGLALHTLLSTHDDETVEYPASSIPHAWVKLAIPVTYLYCSLLFLASLSCSSLRVTRDHAIGVISITFVVYTYRDIWPLATSTQHPIDASDKLLWIKLVLLTVIAVVIPLVVPGQYVPVDPKEPMAEPNPEQTASWLSMLSYTFLDPIIFAAAKVAHLTPDKLPPLSDTDWARYLKKTAFPILDVFQGAKQHHIFLRLMHPNVFGKDFAIMAVTLTIEVIGGFLPPTAVNRILYYLENDKPDTPIKPWFWITFLFIGPMIESMCFHWYIYVCTRVLVRGTALLTQLIFEHSLRIRMTTEVEKDGKGKGKDDDAKESEKSKKADTHLTGKINNLITSDLQQIGQGRNFLAIVITVPIQLTLCVVWLYQVLGWSSFVGLATIIVLFPLPGWIAKKTQSISRNKMKKSDARVQEVTEAVNVIRMIKLFGWEGEVNRRITEKREEELKWIWYMKLVRMSNGILNVLITNLTMIATYAAYTLIMHEELNASKVFSSMAVFNMFQGQLGRIFYLGPTVIQGKVSLDRVNDFLKDTELLDEFDKKDLLTIPPADIVRDAEVIGFKDATFAWQKETDDGSATPSSRPFRLKIDGELTFKKGYINLIIGPTGCGKTSILMALLGEMHFIPSTADSWFNLPRQGGLAYAPQESWVQNATIRENIVFGAPFDEERYKKVLRQCALEQDLELFEAGDKTEIGERGLTLSGGQKARVTLARAVYSSAEILLLDDILAALDVHTSKSIINECLRGDLIRGRTVLLVTHNVALARPIADYVVSFALDGSLTASSTISEALQLDETLQVEVAEEEELLKKVEEDVTQPEQKKPNGKLIMAEEVAQGHVSWKAIKLFLSALGGNHPIIFYTLWISGLVLSDWAAMLKLWFLGYWGSQYETHRDPSQVNVTLYLGIYGAITLLVVASYCAAYLSYVVGSMRASRKIHHQLITSVLGTTLRWLDETPTSRIITRCTQDIQSVDSSIPNEWGPVVEIGLTIVGRLIIVLIFTPIFVFPALGVAAMGLFAGNLYLKAQMAVKREMSNAKAPLLAHLGAAIAGLTSVRAYGAQEAFKAESLRKIDQYSRVARVTYNLNRWISFRIDALGAIFTTSLAVYLVYQSSNSAANSGLTLNVAVEFSMLLLYWVRYYNDFEVEANSLERILGYIDIEQEPKPTEAGKPPASWPTSGDLRVENLSARYSKSGPKVLHDISFDVKSGERVGVVGRTGSGKSSLTLALLRCIVTEGSMFYDGLPTSKINLDALRSHITIIPQMPELLSGTLRKNLDPFEQHDDATLNDALQDAGLFSLQSEGASDETKISLDTKIASAGGNLSVGQRQIIALARAIVRQSKVLILDEATSAIDYKTDAIIQKTLRDRLGQGVTVITIAHRLHTIMDADKILVLDSGRIAEFDSPKILLEKEGGKLKSLVDESGDKDTLYQMAEGAASTSNDF</sequence>
<feature type="domain" description="ABC transporter" evidence="11">
    <location>
        <begin position="702"/>
        <end position="944"/>
    </location>
</feature>
<name>A0A0C9UVR2_SPHS4</name>
<feature type="transmembrane region" description="Helical" evidence="10">
    <location>
        <begin position="1041"/>
        <end position="1064"/>
    </location>
</feature>
<dbReference type="InterPro" id="IPR011527">
    <property type="entry name" value="ABC1_TM_dom"/>
</dbReference>
<evidence type="ECO:0000256" key="9">
    <source>
        <dbReference type="SAM" id="MobiDB-lite"/>
    </source>
</evidence>
<feature type="region of interest" description="Disordered" evidence="9">
    <location>
        <begin position="1"/>
        <end position="33"/>
    </location>
</feature>
<dbReference type="SUPFAM" id="SSF90123">
    <property type="entry name" value="ABC transporter transmembrane region"/>
    <property type="match status" value="2"/>
</dbReference>
<evidence type="ECO:0000256" key="2">
    <source>
        <dbReference type="ARBA" id="ARBA00022448"/>
    </source>
</evidence>
<dbReference type="InterPro" id="IPR050173">
    <property type="entry name" value="ABC_transporter_C-like"/>
</dbReference>
<dbReference type="SMART" id="SM00382">
    <property type="entry name" value="AAA"/>
    <property type="match status" value="2"/>
</dbReference>
<organism evidence="13 14">
    <name type="scientific">Sphaerobolus stellatus (strain SS14)</name>
    <dbReference type="NCBI Taxonomy" id="990650"/>
    <lineage>
        <taxon>Eukaryota</taxon>
        <taxon>Fungi</taxon>
        <taxon>Dikarya</taxon>
        <taxon>Basidiomycota</taxon>
        <taxon>Agaricomycotina</taxon>
        <taxon>Agaricomycetes</taxon>
        <taxon>Phallomycetidae</taxon>
        <taxon>Geastrales</taxon>
        <taxon>Sphaerobolaceae</taxon>
        <taxon>Sphaerobolus</taxon>
    </lineage>
</organism>
<dbReference type="CDD" id="cd18596">
    <property type="entry name" value="ABC_6TM_VMR1_D1_like"/>
    <property type="match status" value="1"/>
</dbReference>
<keyword evidence="2" id="KW-0813">Transport</keyword>
<dbReference type="PROSITE" id="PS50893">
    <property type="entry name" value="ABC_TRANSPORTER_2"/>
    <property type="match status" value="2"/>
</dbReference>
<dbReference type="EMBL" id="KN837156">
    <property type="protein sequence ID" value="KIJ38939.1"/>
    <property type="molecule type" value="Genomic_DNA"/>
</dbReference>
<dbReference type="Pfam" id="PF00664">
    <property type="entry name" value="ABC_membrane"/>
    <property type="match status" value="2"/>
</dbReference>
<accession>A0A0C9UVR2</accession>
<feature type="transmembrane region" description="Helical" evidence="10">
    <location>
        <begin position="1226"/>
        <end position="1247"/>
    </location>
</feature>
<dbReference type="PROSITE" id="PS00211">
    <property type="entry name" value="ABC_TRANSPORTER_1"/>
    <property type="match status" value="1"/>
</dbReference>
<keyword evidence="7 10" id="KW-1133">Transmembrane helix</keyword>
<feature type="transmembrane region" description="Helical" evidence="10">
    <location>
        <begin position="494"/>
        <end position="513"/>
    </location>
</feature>
<feature type="transmembrane region" description="Helical" evidence="10">
    <location>
        <begin position="395"/>
        <end position="417"/>
    </location>
</feature>